<gene>
    <name evidence="1" type="ORF">CPT34_24600</name>
</gene>
<dbReference type="Proteomes" id="UP000218807">
    <property type="component" value="Unassembled WGS sequence"/>
</dbReference>
<evidence type="ECO:0000313" key="2">
    <source>
        <dbReference type="Proteomes" id="UP000218807"/>
    </source>
</evidence>
<accession>A0A2A5KN42</accession>
<organism evidence="1 2">
    <name type="scientific">Rhizobium sophoriradicis</name>
    <dbReference type="NCBI Taxonomy" id="1535245"/>
    <lineage>
        <taxon>Bacteria</taxon>
        <taxon>Pseudomonadati</taxon>
        <taxon>Pseudomonadota</taxon>
        <taxon>Alphaproteobacteria</taxon>
        <taxon>Hyphomicrobiales</taxon>
        <taxon>Rhizobiaceae</taxon>
        <taxon>Rhizobium/Agrobacterium group</taxon>
        <taxon>Rhizobium</taxon>
    </lineage>
</organism>
<reference evidence="1 2" key="1">
    <citation type="submission" date="2017-09" db="EMBL/GenBank/DDBJ databases">
        <title>Comparative genomics of rhizobia isolated from Phaseolus vulgaris in China.</title>
        <authorList>
            <person name="Tong W."/>
        </authorList>
    </citation>
    <scope>NUCLEOTIDE SEQUENCE [LARGE SCALE GENOMIC DNA]</scope>
    <source>
        <strain evidence="1 2">L101</strain>
    </source>
</reference>
<dbReference type="EMBL" id="NXDM01000027">
    <property type="protein sequence ID" value="PCK78459.1"/>
    <property type="molecule type" value="Genomic_DNA"/>
</dbReference>
<evidence type="ECO:0000313" key="1">
    <source>
        <dbReference type="EMBL" id="PCK78459.1"/>
    </source>
</evidence>
<keyword evidence="2" id="KW-1185">Reference proteome</keyword>
<protein>
    <submittedName>
        <fullName evidence="1">Uncharacterized protein</fullName>
    </submittedName>
</protein>
<proteinExistence type="predicted"/>
<name>A0A2A5KN42_9HYPH</name>
<comment type="caution">
    <text evidence="1">The sequence shown here is derived from an EMBL/GenBank/DDBJ whole genome shotgun (WGS) entry which is preliminary data.</text>
</comment>
<dbReference type="AlphaFoldDB" id="A0A2A5KN42"/>
<sequence length="81" mass="8768">MDIAGAVGLGMKAESSVPFRYGLMKDRTDELNETVVFFPTQSILVLTGRFPQRNDATTSAPASIAIINPITHPIAASWFSQ</sequence>